<reference evidence="1 2" key="1">
    <citation type="submission" date="2013-04" db="EMBL/GenBank/DDBJ databases">
        <title>The genome sequencing project of 58 acetic acid bacteria.</title>
        <authorList>
            <person name="Okamoto-Kainuma A."/>
            <person name="Ishikawa M."/>
            <person name="Umino S."/>
            <person name="Koizumi Y."/>
            <person name="Shiwa Y."/>
            <person name="Yoshikawa H."/>
            <person name="Matsutani M."/>
            <person name="Matsushita K."/>
        </authorList>
    </citation>
    <scope>NUCLEOTIDE SEQUENCE [LARGE SCALE GENOMIC DNA]</scope>
    <source>
        <strain evidence="1 2">NBRC 106555</strain>
    </source>
</reference>
<evidence type="ECO:0000313" key="1">
    <source>
        <dbReference type="EMBL" id="GBR52652.1"/>
    </source>
</evidence>
<keyword evidence="2" id="KW-1185">Reference proteome</keyword>
<proteinExistence type="predicted"/>
<accession>A0ABQ0QPP7</accession>
<dbReference type="Proteomes" id="UP001062632">
    <property type="component" value="Unassembled WGS sequence"/>
</dbReference>
<gene>
    <name evidence="1" type="ORF">AA106555_0989</name>
</gene>
<name>A0ABQ0QPP7_9PROT</name>
<comment type="caution">
    <text evidence="1">The sequence shown here is derived from an EMBL/GenBank/DDBJ whole genome shotgun (WGS) entry which is preliminary data.</text>
</comment>
<sequence length="61" mass="6804">MYQAVNIGSLINGATIDEYDFDRSVGVCVQCSECRQYFPELIACRNDSAQRGFRAGFECKG</sequence>
<protein>
    <submittedName>
        <fullName evidence="1">Uncharacterized protein</fullName>
    </submittedName>
</protein>
<evidence type="ECO:0000313" key="2">
    <source>
        <dbReference type="Proteomes" id="UP001062632"/>
    </source>
</evidence>
<organism evidence="1 2">
    <name type="scientific">Neokomagataea thailandica NBRC 106555</name>
    <dbReference type="NCBI Taxonomy" id="1223520"/>
    <lineage>
        <taxon>Bacteria</taxon>
        <taxon>Pseudomonadati</taxon>
        <taxon>Pseudomonadota</taxon>
        <taxon>Alphaproteobacteria</taxon>
        <taxon>Acetobacterales</taxon>
        <taxon>Acetobacteraceae</taxon>
        <taxon>Neokomagataea</taxon>
    </lineage>
</organism>
<dbReference type="EMBL" id="BAQC01000028">
    <property type="protein sequence ID" value="GBR52652.1"/>
    <property type="molecule type" value="Genomic_DNA"/>
</dbReference>